<dbReference type="PANTHER" id="PTHR24260">
    <property type="match status" value="1"/>
</dbReference>
<keyword evidence="2" id="KW-0768">Sushi</keyword>
<dbReference type="SUPFAM" id="SSF50494">
    <property type="entry name" value="Trypsin-like serine proteases"/>
    <property type="match status" value="1"/>
</dbReference>
<dbReference type="InterPro" id="IPR001314">
    <property type="entry name" value="Peptidase_S1A"/>
</dbReference>
<reference evidence="5" key="1">
    <citation type="submission" date="2016-07" db="EMBL/GenBank/DDBJ databases">
        <authorList>
            <person name="Bretaudeau A."/>
        </authorList>
    </citation>
    <scope>NUCLEOTIDE SEQUENCE</scope>
    <source>
        <strain evidence="5">Rice</strain>
        <tissue evidence="5">Whole body</tissue>
    </source>
</reference>
<organism evidence="5">
    <name type="scientific">Spodoptera frugiperda</name>
    <name type="common">Fall armyworm</name>
    <dbReference type="NCBI Taxonomy" id="7108"/>
    <lineage>
        <taxon>Eukaryota</taxon>
        <taxon>Metazoa</taxon>
        <taxon>Ecdysozoa</taxon>
        <taxon>Arthropoda</taxon>
        <taxon>Hexapoda</taxon>
        <taxon>Insecta</taxon>
        <taxon>Pterygota</taxon>
        <taxon>Neoptera</taxon>
        <taxon>Endopterygota</taxon>
        <taxon>Lepidoptera</taxon>
        <taxon>Glossata</taxon>
        <taxon>Ditrysia</taxon>
        <taxon>Noctuoidea</taxon>
        <taxon>Noctuidae</taxon>
        <taxon>Amphipyrinae</taxon>
        <taxon>Spodoptera</taxon>
    </lineage>
</organism>
<dbReference type="EMBL" id="ODYU01000930">
    <property type="protein sequence ID" value="SOQ36439.1"/>
    <property type="molecule type" value="Genomic_DNA"/>
</dbReference>
<dbReference type="PROSITE" id="PS50240">
    <property type="entry name" value="TRYPSIN_DOM"/>
    <property type="match status" value="1"/>
</dbReference>
<accession>A0A2H1V6L7</accession>
<dbReference type="InterPro" id="IPR001254">
    <property type="entry name" value="Trypsin_dom"/>
</dbReference>
<dbReference type="PANTHER" id="PTHR24260:SF136">
    <property type="entry name" value="GH08193P-RELATED"/>
    <property type="match status" value="1"/>
</dbReference>
<protein>
    <submittedName>
        <fullName evidence="5">SFRICE_019120</fullName>
    </submittedName>
</protein>
<dbReference type="AlphaFoldDB" id="A0A2H1V6L7"/>
<evidence type="ECO:0000256" key="1">
    <source>
        <dbReference type="ARBA" id="ARBA00023157"/>
    </source>
</evidence>
<dbReference type="InterPro" id="IPR018114">
    <property type="entry name" value="TRYPSIN_HIS"/>
</dbReference>
<dbReference type="PROSITE" id="PS00134">
    <property type="entry name" value="TRYPSIN_HIS"/>
    <property type="match status" value="1"/>
</dbReference>
<name>A0A2H1V6L7_SPOFR</name>
<feature type="domain" description="Sushi" evidence="4">
    <location>
        <begin position="144"/>
        <end position="208"/>
    </location>
</feature>
<proteinExistence type="predicted"/>
<dbReference type="SUPFAM" id="SSF57535">
    <property type="entry name" value="Complement control module/SCR domain"/>
    <property type="match status" value="1"/>
</dbReference>
<dbReference type="Gene3D" id="2.40.10.10">
    <property type="entry name" value="Trypsin-like serine proteases"/>
    <property type="match status" value="1"/>
</dbReference>
<keyword evidence="1" id="KW-1015">Disulfide bond</keyword>
<evidence type="ECO:0000259" key="3">
    <source>
        <dbReference type="PROSITE" id="PS50240"/>
    </source>
</evidence>
<dbReference type="InterPro" id="IPR000436">
    <property type="entry name" value="Sushi_SCR_CCP_dom"/>
</dbReference>
<dbReference type="Pfam" id="PF00089">
    <property type="entry name" value="Trypsin"/>
    <property type="match status" value="1"/>
</dbReference>
<dbReference type="InterPro" id="IPR035976">
    <property type="entry name" value="Sushi/SCR/CCP_sf"/>
</dbReference>
<comment type="caution">
    <text evidence="2">Lacks conserved residue(s) required for the propagation of feature annotation.</text>
</comment>
<dbReference type="SMART" id="SM00032">
    <property type="entry name" value="CCP"/>
    <property type="match status" value="1"/>
</dbReference>
<sequence length="457" mass="50777">MGRLDRSDTTAKQKTDVKHRLRCVSLLINEAVSQIVKSLRPLYYLHRIADAIISSRIVVIVRAESVKPRPIDIVDYATRNSSNARHCLTSPNVSGDTCRSTNVPSGDEALVRNKKMEESAEEVVIACLLAEEEEQVEAHSLKGIPCILPSAPDNGRYEVAGFPSAKPGDTLQYAMLNISCLPGYDIVGNQTLICVQGQWFGEMPECTNCGTITEGATVPPWHVTIRSPQWNDGREFCAGSVIRRNLVISAAHCFWDEQRARLRDISYYIITISNRNGNPEGNLVTNVKFPEDFRGQQDYLQADIALVTTAKPLLSDTVRPICLNYGHQRGRQLQEGRLGMVPLFLPSIRGFQRRHVLETLPYISKAKCLDNISSSYPTFGGYLMYDKFCAGRQNDTTICQGNSGAGLMFPEARGIVTRFYLRGVVSVSPVDMTTELCGTSDFVTFTNVDIHGEFIKN</sequence>
<evidence type="ECO:0000313" key="5">
    <source>
        <dbReference type="EMBL" id="SOQ36439.1"/>
    </source>
</evidence>
<gene>
    <name evidence="5" type="ORF">SFRICE_019120</name>
</gene>
<dbReference type="Pfam" id="PF00084">
    <property type="entry name" value="Sushi"/>
    <property type="match status" value="1"/>
</dbReference>
<dbReference type="InterPro" id="IPR043504">
    <property type="entry name" value="Peptidase_S1_PA_chymotrypsin"/>
</dbReference>
<dbReference type="CDD" id="cd00033">
    <property type="entry name" value="CCP"/>
    <property type="match status" value="1"/>
</dbReference>
<dbReference type="Gene3D" id="2.10.70.10">
    <property type="entry name" value="Complement Module, domain 1"/>
    <property type="match status" value="1"/>
</dbReference>
<dbReference type="InterPro" id="IPR009003">
    <property type="entry name" value="Peptidase_S1_PA"/>
</dbReference>
<dbReference type="PROSITE" id="PS50923">
    <property type="entry name" value="SUSHI"/>
    <property type="match status" value="1"/>
</dbReference>
<dbReference type="GO" id="GO:0004252">
    <property type="term" value="F:serine-type endopeptidase activity"/>
    <property type="evidence" value="ECO:0007669"/>
    <property type="project" value="InterPro"/>
</dbReference>
<dbReference type="GO" id="GO:0006508">
    <property type="term" value="P:proteolysis"/>
    <property type="evidence" value="ECO:0007669"/>
    <property type="project" value="InterPro"/>
</dbReference>
<dbReference type="PRINTS" id="PR00722">
    <property type="entry name" value="CHYMOTRYPSIN"/>
</dbReference>
<evidence type="ECO:0000259" key="4">
    <source>
        <dbReference type="PROSITE" id="PS50923"/>
    </source>
</evidence>
<feature type="domain" description="Peptidase S1" evidence="3">
    <location>
        <begin position="186"/>
        <end position="457"/>
    </location>
</feature>
<dbReference type="SMART" id="SM00020">
    <property type="entry name" value="Tryp_SPc"/>
    <property type="match status" value="1"/>
</dbReference>
<dbReference type="InterPro" id="IPR051333">
    <property type="entry name" value="CLIP_Serine_Protease"/>
</dbReference>
<evidence type="ECO:0000256" key="2">
    <source>
        <dbReference type="PROSITE-ProRule" id="PRU00302"/>
    </source>
</evidence>